<keyword evidence="1" id="KW-1133">Transmembrane helix</keyword>
<organism evidence="3 4">
    <name type="scientific">Alienimonas californiensis</name>
    <dbReference type="NCBI Taxonomy" id="2527989"/>
    <lineage>
        <taxon>Bacteria</taxon>
        <taxon>Pseudomonadati</taxon>
        <taxon>Planctomycetota</taxon>
        <taxon>Planctomycetia</taxon>
        <taxon>Planctomycetales</taxon>
        <taxon>Planctomycetaceae</taxon>
        <taxon>Alienimonas</taxon>
    </lineage>
</organism>
<dbReference type="InterPro" id="IPR024163">
    <property type="entry name" value="Aerotolerance_reg_N"/>
</dbReference>
<sequence>MTFLNAALAFGALAFTVPLIIHLLNRSRFKTVDWGAMHLLAEVVRTNQRRFRLDQLILLLVRCAIPVLLAFCLARPVWTGGDGASGDGPVSLAIVLDDSQSMGAPLDGAPGGETRFRAAAAAVKSLVEGAGKGSDFAVIRAGGPPIGLTDVPTFDTAALAAALESAEPAAGVADLPAALEAALGTLAGMSHADRELVVLSDFQTGPGQPGGLAPDAADAFRRRLADLDLPPSVTLLPIAGDGGTNATAENVSVEGLETPDRPVGAGRPVRLRATIRNHGVADQTVRAALFVDGAEIGVQSVTAPAGGTVGALFVHPFAEPGTHAVSVTATPINLPAGDALPADDVGRATVRVLGRLPALLVDGAPSRKPLAGETDFLSIALTPLSFGSRNGFAGDAGGGQPADLIETRTVPRGEFQPQDLDGQRLVVLANVKDLSDEQLTALTDYVANGGSLLISAGDRVDLNWHRDRLYADGKGLLPRAWAAVAGGQNAAGGEAPSRVLAERFDHPALEPFNDPAGSLESGGDLTAADVRRWMTVEPPADGADGGRVIARLDTADPLLIVKPFGRGTVVQMTTALDADWSDLPLRPSFVPLMQGLAANLATRPAPPSTLRPGEPAVALVPAGVEAVAADTPDGRRYAVSVTEEPLAAVPLAADAEGTREAASDDEAVRRLARFENTRLPGFYELSWPAADPAAAPGSDLLSPARFAVSADPRESAPGTLNEEERAGLADSLGATLVTTAEEYRARDDRRRHGLELWRWLLGGLLAFLLLEMVLQQFFSRPAKIPAANGLANGNGGGT</sequence>
<keyword evidence="1" id="KW-0812">Transmembrane</keyword>
<dbReference type="RefSeq" id="WP_145358148.1">
    <property type="nucleotide sequence ID" value="NZ_CP036265.1"/>
</dbReference>
<dbReference type="PANTHER" id="PTHR37464">
    <property type="entry name" value="BLL2463 PROTEIN"/>
    <property type="match status" value="1"/>
</dbReference>
<dbReference type="AlphaFoldDB" id="A0A517P7I0"/>
<dbReference type="InterPro" id="IPR002035">
    <property type="entry name" value="VWF_A"/>
</dbReference>
<dbReference type="KEGG" id="acaf:CA12_14250"/>
<protein>
    <recommendedName>
        <fullName evidence="2">VWFA domain-containing protein</fullName>
    </recommendedName>
</protein>
<keyword evidence="4" id="KW-1185">Reference proteome</keyword>
<dbReference type="CDD" id="cd03143">
    <property type="entry name" value="A4_beta-galactosidase_middle_domain"/>
    <property type="match status" value="1"/>
</dbReference>
<evidence type="ECO:0000256" key="1">
    <source>
        <dbReference type="SAM" id="Phobius"/>
    </source>
</evidence>
<accession>A0A517P7I0</accession>
<dbReference type="Pfam" id="PF13519">
    <property type="entry name" value="VWA_2"/>
    <property type="match status" value="1"/>
</dbReference>
<keyword evidence="1" id="KW-0472">Membrane</keyword>
<evidence type="ECO:0000313" key="4">
    <source>
        <dbReference type="Proteomes" id="UP000318741"/>
    </source>
</evidence>
<dbReference type="OrthoDB" id="7052926at2"/>
<feature type="transmembrane region" description="Helical" evidence="1">
    <location>
        <begin position="6"/>
        <end position="24"/>
    </location>
</feature>
<dbReference type="InterPro" id="IPR013783">
    <property type="entry name" value="Ig-like_fold"/>
</dbReference>
<dbReference type="SUPFAM" id="SSF52317">
    <property type="entry name" value="Class I glutamine amidotransferase-like"/>
    <property type="match status" value="1"/>
</dbReference>
<dbReference type="NCBIfam" id="TIGR02226">
    <property type="entry name" value="two_anch"/>
    <property type="match status" value="1"/>
</dbReference>
<dbReference type="SMART" id="SM00327">
    <property type="entry name" value="VWA"/>
    <property type="match status" value="1"/>
</dbReference>
<name>A0A517P7I0_9PLAN</name>
<dbReference type="InterPro" id="IPR036465">
    <property type="entry name" value="vWFA_dom_sf"/>
</dbReference>
<dbReference type="InterPro" id="IPR029062">
    <property type="entry name" value="Class_I_gatase-like"/>
</dbReference>
<reference evidence="3 4" key="1">
    <citation type="submission" date="2019-02" db="EMBL/GenBank/DDBJ databases">
        <title>Deep-cultivation of Planctomycetes and their phenomic and genomic characterization uncovers novel biology.</title>
        <authorList>
            <person name="Wiegand S."/>
            <person name="Jogler M."/>
            <person name="Boedeker C."/>
            <person name="Pinto D."/>
            <person name="Vollmers J."/>
            <person name="Rivas-Marin E."/>
            <person name="Kohn T."/>
            <person name="Peeters S.H."/>
            <person name="Heuer A."/>
            <person name="Rast P."/>
            <person name="Oberbeckmann S."/>
            <person name="Bunk B."/>
            <person name="Jeske O."/>
            <person name="Meyerdierks A."/>
            <person name="Storesund J.E."/>
            <person name="Kallscheuer N."/>
            <person name="Luecker S."/>
            <person name="Lage O.M."/>
            <person name="Pohl T."/>
            <person name="Merkel B.J."/>
            <person name="Hornburger P."/>
            <person name="Mueller R.-W."/>
            <person name="Bruemmer F."/>
            <person name="Labrenz M."/>
            <person name="Spormann A.M."/>
            <person name="Op den Camp H."/>
            <person name="Overmann J."/>
            <person name="Amann R."/>
            <person name="Jetten M.S.M."/>
            <person name="Mascher T."/>
            <person name="Medema M.H."/>
            <person name="Devos D.P."/>
            <person name="Kaster A.-K."/>
            <person name="Ovreas L."/>
            <person name="Rohde M."/>
            <person name="Galperin M.Y."/>
            <person name="Jogler C."/>
        </authorList>
    </citation>
    <scope>NUCLEOTIDE SEQUENCE [LARGE SCALE GENOMIC DNA]</scope>
    <source>
        <strain evidence="3 4">CA12</strain>
    </source>
</reference>
<dbReference type="Proteomes" id="UP000318741">
    <property type="component" value="Chromosome"/>
</dbReference>
<dbReference type="EMBL" id="CP036265">
    <property type="protein sequence ID" value="QDT15341.1"/>
    <property type="molecule type" value="Genomic_DNA"/>
</dbReference>
<feature type="domain" description="VWFA" evidence="2">
    <location>
        <begin position="89"/>
        <end position="273"/>
    </location>
</feature>
<dbReference type="SUPFAM" id="SSF53300">
    <property type="entry name" value="vWA-like"/>
    <property type="match status" value="1"/>
</dbReference>
<dbReference type="PANTHER" id="PTHR37464:SF1">
    <property type="entry name" value="BLL2463 PROTEIN"/>
    <property type="match status" value="1"/>
</dbReference>
<feature type="transmembrane region" description="Helical" evidence="1">
    <location>
        <begin position="56"/>
        <end position="78"/>
    </location>
</feature>
<evidence type="ECO:0000313" key="3">
    <source>
        <dbReference type="EMBL" id="QDT15341.1"/>
    </source>
</evidence>
<dbReference type="InterPro" id="IPR011933">
    <property type="entry name" value="Double_TM_dom"/>
</dbReference>
<dbReference type="Pfam" id="PF07584">
    <property type="entry name" value="BatA"/>
    <property type="match status" value="1"/>
</dbReference>
<gene>
    <name evidence="3" type="ORF">CA12_14250</name>
</gene>
<evidence type="ECO:0000259" key="2">
    <source>
        <dbReference type="SMART" id="SM00327"/>
    </source>
</evidence>
<proteinExistence type="predicted"/>
<dbReference type="Gene3D" id="2.60.40.10">
    <property type="entry name" value="Immunoglobulins"/>
    <property type="match status" value="1"/>
</dbReference>
<dbReference type="Gene3D" id="3.40.50.880">
    <property type="match status" value="1"/>
</dbReference>
<dbReference type="Gene3D" id="3.40.50.410">
    <property type="entry name" value="von Willebrand factor, type A domain"/>
    <property type="match status" value="1"/>
</dbReference>